<keyword evidence="2" id="KW-1185">Reference proteome</keyword>
<dbReference type="OrthoDB" id="714084at2"/>
<evidence type="ECO:0000313" key="1">
    <source>
        <dbReference type="EMBL" id="SHF73795.1"/>
    </source>
</evidence>
<dbReference type="EMBL" id="FQVQ01000017">
    <property type="protein sequence ID" value="SHF73795.1"/>
    <property type="molecule type" value="Genomic_DNA"/>
</dbReference>
<dbReference type="STRING" id="1124188.SAMN05444377_11751"/>
<protein>
    <submittedName>
        <fullName evidence="1">Uncharacterized protein</fullName>
    </submittedName>
</protein>
<dbReference type="Proteomes" id="UP000184147">
    <property type="component" value="Unassembled WGS sequence"/>
</dbReference>
<name>A0A1M5E3N1_9FLAO</name>
<sequence length="228" mass="26230">MLAETLPEILDTSLKMNKSIITLTFLLFILSCNKRNENSQKSVEVIEKPLSFKEIKDINSIIETIIIQDSLKVLKSDDYANFLCHDLRRLPIDIPEKQANGLVLPPAPGRIYVTELLNNKINDELFFTTKDSSNLIAQNSKSSKFIIDKSILKNINSTSFEKEKAKRKKDENYRFYEMTIPIFSRDNQKAYVELGYHCGTLCGHGKAIYLKKIKGKWIIVKKFGTWMS</sequence>
<gene>
    <name evidence="1" type="ORF">SAMN05444377_11751</name>
</gene>
<reference evidence="1 2" key="1">
    <citation type="submission" date="2016-11" db="EMBL/GenBank/DDBJ databases">
        <authorList>
            <person name="Jaros S."/>
            <person name="Januszkiewicz K."/>
            <person name="Wedrychowicz H."/>
        </authorList>
    </citation>
    <scope>NUCLEOTIDE SEQUENCE [LARGE SCALE GENOMIC DNA]</scope>
    <source>
        <strain evidence="1 2">DSM 25660</strain>
    </source>
</reference>
<evidence type="ECO:0000313" key="2">
    <source>
        <dbReference type="Proteomes" id="UP000184147"/>
    </source>
</evidence>
<proteinExistence type="predicted"/>
<accession>A0A1M5E3N1</accession>
<dbReference type="AlphaFoldDB" id="A0A1M5E3N1"/>
<dbReference type="RefSeq" id="WP_073365015.1">
    <property type="nucleotide sequence ID" value="NZ_FQVQ01000017.1"/>
</dbReference>
<organism evidence="1 2">
    <name type="scientific">Flavobacterium fontis</name>
    <dbReference type="NCBI Taxonomy" id="1124188"/>
    <lineage>
        <taxon>Bacteria</taxon>
        <taxon>Pseudomonadati</taxon>
        <taxon>Bacteroidota</taxon>
        <taxon>Flavobacteriia</taxon>
        <taxon>Flavobacteriales</taxon>
        <taxon>Flavobacteriaceae</taxon>
        <taxon>Flavobacterium</taxon>
    </lineage>
</organism>